<dbReference type="Gene3D" id="1.10.150.130">
    <property type="match status" value="1"/>
</dbReference>
<dbReference type="GO" id="GO:0006310">
    <property type="term" value="P:DNA recombination"/>
    <property type="evidence" value="ECO:0007669"/>
    <property type="project" value="UniProtKB-KW"/>
</dbReference>
<dbReference type="SUPFAM" id="SSF56349">
    <property type="entry name" value="DNA breaking-rejoining enzymes"/>
    <property type="match status" value="1"/>
</dbReference>
<organism evidence="8 9">
    <name type="scientific">Lacipirellula parvula</name>
    <dbReference type="NCBI Taxonomy" id="2650471"/>
    <lineage>
        <taxon>Bacteria</taxon>
        <taxon>Pseudomonadati</taxon>
        <taxon>Planctomycetota</taxon>
        <taxon>Planctomycetia</taxon>
        <taxon>Pirellulales</taxon>
        <taxon>Lacipirellulaceae</taxon>
        <taxon>Lacipirellula</taxon>
    </lineage>
</organism>
<evidence type="ECO:0000313" key="8">
    <source>
        <dbReference type="EMBL" id="BBO32316.1"/>
    </source>
</evidence>
<dbReference type="PROSITE" id="PS51898">
    <property type="entry name" value="TYR_RECOMBINASE"/>
    <property type="match status" value="1"/>
</dbReference>
<reference evidence="9" key="1">
    <citation type="submission" date="2019-10" db="EMBL/GenBank/DDBJ databases">
        <title>Lacipirellula parvula gen. nov., sp. nov., representing a lineage of planctomycetes widespread in freshwater anoxic habitats, and description of the family Lacipirellulaceae.</title>
        <authorList>
            <person name="Dedysh S.N."/>
            <person name="Kulichevskaya I.S."/>
            <person name="Beletsky A.V."/>
            <person name="Rakitin A.L."/>
            <person name="Mardanov A.V."/>
            <person name="Ivanova A.A."/>
            <person name="Saltykova V.X."/>
            <person name="Rijpstra W.I.C."/>
            <person name="Sinninghe Damste J.S."/>
            <person name="Ravin N.V."/>
        </authorList>
    </citation>
    <scope>NUCLEOTIDE SEQUENCE [LARGE SCALE GENOMIC DNA]</scope>
    <source>
        <strain evidence="9">PX69</strain>
    </source>
</reference>
<evidence type="ECO:0000259" key="7">
    <source>
        <dbReference type="PROSITE" id="PS51900"/>
    </source>
</evidence>
<dbReference type="Proteomes" id="UP000326837">
    <property type="component" value="Chromosome"/>
</dbReference>
<dbReference type="KEGG" id="lpav:PLANPX_1928"/>
<feature type="domain" description="Core-binding (CB)" evidence="7">
    <location>
        <begin position="62"/>
        <end position="160"/>
    </location>
</feature>
<dbReference type="Gene3D" id="1.10.443.10">
    <property type="entry name" value="Intergrase catalytic core"/>
    <property type="match status" value="1"/>
</dbReference>
<evidence type="ECO:0000256" key="3">
    <source>
        <dbReference type="ARBA" id="ARBA00023125"/>
    </source>
</evidence>
<feature type="domain" description="Tyr recombinase" evidence="6">
    <location>
        <begin position="182"/>
        <end position="362"/>
    </location>
</feature>
<dbReference type="RefSeq" id="WP_152098304.1">
    <property type="nucleotide sequence ID" value="NZ_AP021861.1"/>
</dbReference>
<keyword evidence="4" id="KW-0233">DNA recombination</keyword>
<dbReference type="InterPro" id="IPR002104">
    <property type="entry name" value="Integrase_catalytic"/>
</dbReference>
<sequence length="364" mass="41060">MAAIFKRNGRDGKPAKKWSYKFKDERGKWVTKTGHRLKEKTERMAEADEDRAKRIRKGELTPTSEVILVELLEIFRTNLEVAANSKRYVTQTVNRVKRIFDACQFTTLADLRAPAALDQYKAFLAAFKYKKGKKGAERGCSQQTINHYTTTLKTFCHWAVTSRKMPDCPLLTLKKTKITVKKGRRAATVAECDKLLKAAGKGDELYGLTGEERAILYRLALNTGFRVSELASLTPSSFHIDAKSAYVELRASDAKNRQTAEQPIPAEFAVSLGKFLKGLPSDQLIWPGDWKLYAARMLRTDLIGTGITGLDFHSLRTTFITNLARAGVHPRRAQQLARHSDINLTMAFYTKLDRDELANDLPCI</sequence>
<dbReference type="AlphaFoldDB" id="A0A5K7XD50"/>
<name>A0A5K7XD50_9BACT</name>
<dbReference type="PANTHER" id="PTHR30349">
    <property type="entry name" value="PHAGE INTEGRASE-RELATED"/>
    <property type="match status" value="1"/>
</dbReference>
<evidence type="ECO:0000313" key="9">
    <source>
        <dbReference type="Proteomes" id="UP000326837"/>
    </source>
</evidence>
<evidence type="ECO:0000256" key="4">
    <source>
        <dbReference type="ARBA" id="ARBA00023172"/>
    </source>
</evidence>
<dbReference type="InterPro" id="IPR044068">
    <property type="entry name" value="CB"/>
</dbReference>
<gene>
    <name evidence="8" type="ORF">PLANPX_1928</name>
</gene>
<dbReference type="InterPro" id="IPR011010">
    <property type="entry name" value="DNA_brk_join_enz"/>
</dbReference>
<evidence type="ECO:0000259" key="6">
    <source>
        <dbReference type="PROSITE" id="PS51898"/>
    </source>
</evidence>
<dbReference type="PANTHER" id="PTHR30349:SF41">
    <property type="entry name" value="INTEGRASE_RECOMBINASE PROTEIN MJ0367-RELATED"/>
    <property type="match status" value="1"/>
</dbReference>
<dbReference type="InterPro" id="IPR050090">
    <property type="entry name" value="Tyrosine_recombinase_XerCD"/>
</dbReference>
<evidence type="ECO:0000256" key="2">
    <source>
        <dbReference type="ARBA" id="ARBA00022908"/>
    </source>
</evidence>
<proteinExistence type="inferred from homology"/>
<comment type="similarity">
    <text evidence="1">Belongs to the 'phage' integrase family.</text>
</comment>
<protein>
    <submittedName>
        <fullName evidence="8">Uncharacterized protein</fullName>
    </submittedName>
</protein>
<dbReference type="EMBL" id="AP021861">
    <property type="protein sequence ID" value="BBO32316.1"/>
    <property type="molecule type" value="Genomic_DNA"/>
</dbReference>
<dbReference type="Pfam" id="PF00589">
    <property type="entry name" value="Phage_integrase"/>
    <property type="match status" value="1"/>
</dbReference>
<dbReference type="InterPro" id="IPR013762">
    <property type="entry name" value="Integrase-like_cat_sf"/>
</dbReference>
<dbReference type="InterPro" id="IPR010998">
    <property type="entry name" value="Integrase_recombinase_N"/>
</dbReference>
<dbReference type="GO" id="GO:0003677">
    <property type="term" value="F:DNA binding"/>
    <property type="evidence" value="ECO:0007669"/>
    <property type="project" value="UniProtKB-UniRule"/>
</dbReference>
<dbReference type="PROSITE" id="PS51900">
    <property type="entry name" value="CB"/>
    <property type="match status" value="1"/>
</dbReference>
<keyword evidence="2" id="KW-0229">DNA integration</keyword>
<keyword evidence="3 5" id="KW-0238">DNA-binding</keyword>
<evidence type="ECO:0000256" key="1">
    <source>
        <dbReference type="ARBA" id="ARBA00008857"/>
    </source>
</evidence>
<dbReference type="CDD" id="cd00397">
    <property type="entry name" value="DNA_BRE_C"/>
    <property type="match status" value="1"/>
</dbReference>
<evidence type="ECO:0000256" key="5">
    <source>
        <dbReference type="PROSITE-ProRule" id="PRU01248"/>
    </source>
</evidence>
<dbReference type="GO" id="GO:0015074">
    <property type="term" value="P:DNA integration"/>
    <property type="evidence" value="ECO:0007669"/>
    <property type="project" value="UniProtKB-KW"/>
</dbReference>
<accession>A0A5K7XD50</accession>
<keyword evidence="9" id="KW-1185">Reference proteome</keyword>